<keyword evidence="2" id="KW-0812">Transmembrane</keyword>
<keyword evidence="2" id="KW-1133">Transmembrane helix</keyword>
<keyword evidence="2" id="KW-0472">Membrane</keyword>
<feature type="region of interest" description="Disordered" evidence="1">
    <location>
        <begin position="1"/>
        <end position="30"/>
    </location>
</feature>
<dbReference type="EMBL" id="DSRU01000203">
    <property type="protein sequence ID" value="HFM98782.1"/>
    <property type="molecule type" value="Genomic_DNA"/>
</dbReference>
<feature type="transmembrane region" description="Helical" evidence="2">
    <location>
        <begin position="196"/>
        <end position="216"/>
    </location>
</feature>
<evidence type="ECO:0000313" key="3">
    <source>
        <dbReference type="EMBL" id="HFM98782.1"/>
    </source>
</evidence>
<evidence type="ECO:0000256" key="1">
    <source>
        <dbReference type="SAM" id="MobiDB-lite"/>
    </source>
</evidence>
<sequence length="234" mass="26514">MVTSQHRSASPSLPAFVSSSNSSVSQPDSFSDNHSTLSNIEISGTHSDMLEYLLRDRSWIALSAYLFHRSVVTNSHGWDERLCAGQDRDFLLSVALTGATFAYLPGCYSFYRRHGTGTVSTASQAKWLEGHFMLMKKVEEKLVQTEKFTEKYRQALAASYFDKATSWCLFLTSNQYLRILKHAYHLDPNVTANSSVFQALESVFGFSSVATLFYRLKQIRYFGKAKKYNPFQTS</sequence>
<dbReference type="SUPFAM" id="SSF53448">
    <property type="entry name" value="Nucleotide-diphospho-sugar transferases"/>
    <property type="match status" value="1"/>
</dbReference>
<name>A0A7C3KGJ5_9CYAN</name>
<proteinExistence type="predicted"/>
<dbReference type="InterPro" id="IPR029044">
    <property type="entry name" value="Nucleotide-diphossugar_trans"/>
</dbReference>
<accession>A0A7C3KGJ5</accession>
<evidence type="ECO:0000256" key="2">
    <source>
        <dbReference type="SAM" id="Phobius"/>
    </source>
</evidence>
<dbReference type="AlphaFoldDB" id="A0A7C3KGJ5"/>
<dbReference type="Gene3D" id="3.90.550.10">
    <property type="entry name" value="Spore Coat Polysaccharide Biosynthesis Protein SpsA, Chain A"/>
    <property type="match status" value="1"/>
</dbReference>
<gene>
    <name evidence="3" type="ORF">ENR64_13695</name>
</gene>
<reference evidence="3" key="1">
    <citation type="journal article" date="2020" name="mSystems">
        <title>Genome- and Community-Level Interaction Insights into Carbon Utilization and Element Cycling Functions of Hydrothermarchaeota in Hydrothermal Sediment.</title>
        <authorList>
            <person name="Zhou Z."/>
            <person name="Liu Y."/>
            <person name="Xu W."/>
            <person name="Pan J."/>
            <person name="Luo Z.H."/>
            <person name="Li M."/>
        </authorList>
    </citation>
    <scope>NUCLEOTIDE SEQUENCE [LARGE SCALE GENOMIC DNA]</scope>
    <source>
        <strain evidence="3">SpSt-418</strain>
    </source>
</reference>
<organism evidence="3">
    <name type="scientific">Oscillatoriales cyanobacterium SpSt-418</name>
    <dbReference type="NCBI Taxonomy" id="2282169"/>
    <lineage>
        <taxon>Bacteria</taxon>
        <taxon>Bacillati</taxon>
        <taxon>Cyanobacteriota</taxon>
        <taxon>Cyanophyceae</taxon>
        <taxon>Oscillatoriophycideae</taxon>
        <taxon>Oscillatoriales</taxon>
    </lineage>
</organism>
<comment type="caution">
    <text evidence="3">The sequence shown here is derived from an EMBL/GenBank/DDBJ whole genome shotgun (WGS) entry which is preliminary data.</text>
</comment>
<feature type="transmembrane region" description="Helical" evidence="2">
    <location>
        <begin position="90"/>
        <end position="111"/>
    </location>
</feature>
<feature type="compositionally biased region" description="Low complexity" evidence="1">
    <location>
        <begin position="8"/>
        <end position="30"/>
    </location>
</feature>
<protein>
    <submittedName>
        <fullName evidence="3">Uncharacterized protein</fullName>
    </submittedName>
</protein>